<accession>Q4RB36</accession>
<dbReference type="AlphaFoldDB" id="Q4RB36"/>
<reference evidence="1" key="2">
    <citation type="submission" date="2004-02" db="EMBL/GenBank/DDBJ databases">
        <authorList>
            <consortium name="Genoscope"/>
            <consortium name="Whitehead Institute Centre for Genome Research"/>
        </authorList>
    </citation>
    <scope>NUCLEOTIDE SEQUENCE</scope>
</reference>
<dbReference type="InterPro" id="IPR029063">
    <property type="entry name" value="SAM-dependent_MTases_sf"/>
</dbReference>
<sequence length="58" mass="6584">MKLKELESYLQQVDVFEEPKILFEQYPTSPHIAACMLYTIQSTFDDIEGKVVADLGCG</sequence>
<evidence type="ECO:0000313" key="3">
    <source>
        <dbReference type="Proteomes" id="UP000007303"/>
    </source>
</evidence>
<evidence type="ECO:0000313" key="1">
    <source>
        <dbReference type="EMBL" id="CAG14397.1"/>
    </source>
</evidence>
<evidence type="ECO:0000313" key="2">
    <source>
        <dbReference type="Ensembl" id="ENSTNIP00000022827.1"/>
    </source>
</evidence>
<dbReference type="HOGENOM" id="CLU_2725797_0_0_1"/>
<dbReference type="EMBL" id="CAAE01022348">
    <property type="protein sequence ID" value="CAG14397.1"/>
    <property type="molecule type" value="Genomic_DNA"/>
</dbReference>
<protein>
    <submittedName>
        <fullName evidence="1">(spotted green pufferfish) hypothetical protein</fullName>
    </submittedName>
</protein>
<dbReference type="PANTHER" id="PTHR23290:SF0">
    <property type="entry name" value="RRNA N6-ADENOSINE-METHYLTRANSFERASE METTL5"/>
    <property type="match status" value="1"/>
</dbReference>
<name>Q4RB36_TETNG</name>
<feature type="non-terminal residue" evidence="1">
    <location>
        <position position="1"/>
    </location>
</feature>
<reference evidence="1 3" key="1">
    <citation type="journal article" date="2004" name="Nature">
        <title>Genome duplication in the teleost fish Tetraodon nigroviridis reveals the early vertebrate proto-karyotype.</title>
        <authorList>
            <person name="Jaillon O."/>
            <person name="Aury J.-M."/>
            <person name="Brunet F."/>
            <person name="Petit J.-L."/>
            <person name="Stange-Thomann N."/>
            <person name="Mauceli E."/>
            <person name="Bouneau L."/>
            <person name="Fischer C."/>
            <person name="Ozouf-Costaz C."/>
            <person name="Bernot A."/>
            <person name="Nicaud S."/>
            <person name="Jaffe D."/>
            <person name="Fisher S."/>
            <person name="Lutfalla G."/>
            <person name="Dossat C."/>
            <person name="Segurens B."/>
            <person name="Dasilva C."/>
            <person name="Salanoubat M."/>
            <person name="Levy M."/>
            <person name="Boudet N."/>
            <person name="Castellano S."/>
            <person name="Anthouard V."/>
            <person name="Jubin C."/>
            <person name="Castelli V."/>
            <person name="Katinka M."/>
            <person name="Vacherie B."/>
            <person name="Biemont C."/>
            <person name="Skalli Z."/>
            <person name="Cattolico L."/>
            <person name="Poulain J."/>
            <person name="De Berardinis V."/>
            <person name="Cruaud C."/>
            <person name="Duprat S."/>
            <person name="Brottier P."/>
            <person name="Coutanceau J.-P."/>
            <person name="Gouzy J."/>
            <person name="Parra G."/>
            <person name="Lardier G."/>
            <person name="Chapple C."/>
            <person name="McKernan K.J."/>
            <person name="McEwan P."/>
            <person name="Bosak S."/>
            <person name="Kellis M."/>
            <person name="Volff J.-N."/>
            <person name="Guigo R."/>
            <person name="Zody M.C."/>
            <person name="Mesirov J."/>
            <person name="Lindblad-Toh K."/>
            <person name="Birren B."/>
            <person name="Nusbaum C."/>
            <person name="Kahn D."/>
            <person name="Robinson-Rechavi M."/>
            <person name="Laudet V."/>
            <person name="Schachter V."/>
            <person name="Quetier F."/>
            <person name="Saurin W."/>
            <person name="Scarpelli C."/>
            <person name="Wincker P."/>
            <person name="Lander E.S."/>
            <person name="Weissenbach J."/>
            <person name="Roest Crollius H."/>
        </authorList>
    </citation>
    <scope>NUCLEOTIDE SEQUENCE [LARGE SCALE GENOMIC DNA]</scope>
</reference>
<dbReference type="OrthoDB" id="419617at2759"/>
<dbReference type="STRING" id="99883.ENSTNIP00000022827"/>
<reference evidence="2" key="3">
    <citation type="submission" date="2025-05" db="UniProtKB">
        <authorList>
            <consortium name="Ensembl"/>
        </authorList>
    </citation>
    <scope>IDENTIFICATION</scope>
</reference>
<dbReference type="KEGG" id="tng:GSTEN00037348G001"/>
<gene>
    <name evidence="1" type="ORF">GSTENG00037348001</name>
</gene>
<dbReference type="Proteomes" id="UP000007303">
    <property type="component" value="Unassembled WGS sequence"/>
</dbReference>
<keyword evidence="3" id="KW-1185">Reference proteome</keyword>
<dbReference type="Ensembl" id="ENSTNIT00000023068.1">
    <property type="protein sequence ID" value="ENSTNIP00000022827.1"/>
    <property type="gene ID" value="ENSTNIG00000019592.1"/>
</dbReference>
<dbReference type="SUPFAM" id="SSF53335">
    <property type="entry name" value="S-adenosyl-L-methionine-dependent methyltransferases"/>
    <property type="match status" value="1"/>
</dbReference>
<organism evidence="1">
    <name type="scientific">Tetraodon nigroviridis</name>
    <name type="common">Spotted green pufferfish</name>
    <name type="synonym">Chelonodon nigroviridis</name>
    <dbReference type="NCBI Taxonomy" id="99883"/>
    <lineage>
        <taxon>Eukaryota</taxon>
        <taxon>Metazoa</taxon>
        <taxon>Chordata</taxon>
        <taxon>Craniata</taxon>
        <taxon>Vertebrata</taxon>
        <taxon>Euteleostomi</taxon>
        <taxon>Actinopterygii</taxon>
        <taxon>Neopterygii</taxon>
        <taxon>Teleostei</taxon>
        <taxon>Neoteleostei</taxon>
        <taxon>Acanthomorphata</taxon>
        <taxon>Eupercaria</taxon>
        <taxon>Tetraodontiformes</taxon>
        <taxon>Tetradontoidea</taxon>
        <taxon>Tetraodontidae</taxon>
        <taxon>Tetraodon</taxon>
    </lineage>
</organism>
<dbReference type="Gene3D" id="3.40.50.150">
    <property type="entry name" value="Vaccinia Virus protein VP39"/>
    <property type="match status" value="1"/>
</dbReference>
<dbReference type="GO" id="GO:0008988">
    <property type="term" value="F:rRNA (adenine-N6-)-methyltransferase activity"/>
    <property type="evidence" value="ECO:0007669"/>
    <property type="project" value="TreeGrafter"/>
</dbReference>
<dbReference type="PANTHER" id="PTHR23290">
    <property type="entry name" value="RRNA N6-ADENOSINE-METHYLTRANSFERASE METTL5"/>
    <property type="match status" value="1"/>
</dbReference>
<proteinExistence type="predicted"/>
<dbReference type="GeneTree" id="ENSGT00390000000227"/>
<dbReference type="InterPro" id="IPR051720">
    <property type="entry name" value="rRNA_MeTrfase/Polyamine_Synth"/>
</dbReference>